<feature type="domain" description="FMN hydroxy acid dehydrogenase" evidence="8">
    <location>
        <begin position="1"/>
        <end position="381"/>
    </location>
</feature>
<dbReference type="PIRSF" id="PIRSF000138">
    <property type="entry name" value="Al-hdrx_acd_dh"/>
    <property type="match status" value="1"/>
</dbReference>
<evidence type="ECO:0000256" key="3">
    <source>
        <dbReference type="ARBA" id="ARBA00022643"/>
    </source>
</evidence>
<evidence type="ECO:0000256" key="6">
    <source>
        <dbReference type="PIRSR" id="PIRSR000138-1"/>
    </source>
</evidence>
<feature type="binding site" evidence="7">
    <location>
        <begin position="78"/>
        <end position="80"/>
    </location>
    <ligand>
        <name>FMN</name>
        <dbReference type="ChEBI" id="CHEBI:58210"/>
    </ligand>
</feature>
<dbReference type="OrthoDB" id="9770452at2"/>
<evidence type="ECO:0000256" key="4">
    <source>
        <dbReference type="ARBA" id="ARBA00023002"/>
    </source>
</evidence>
<evidence type="ECO:0000256" key="5">
    <source>
        <dbReference type="ARBA" id="ARBA00024042"/>
    </source>
</evidence>
<evidence type="ECO:0000256" key="7">
    <source>
        <dbReference type="PIRSR" id="PIRSR000138-2"/>
    </source>
</evidence>
<dbReference type="InterPro" id="IPR008259">
    <property type="entry name" value="FMN_hydac_DH_AS"/>
</dbReference>
<feature type="binding site" evidence="7">
    <location>
        <position position="128"/>
    </location>
    <ligand>
        <name>FMN</name>
        <dbReference type="ChEBI" id="CHEBI:58210"/>
    </ligand>
</feature>
<dbReference type="PANTHER" id="PTHR10578:SF85">
    <property type="entry name" value="L-LACTATE DEHYDROGENASE"/>
    <property type="match status" value="1"/>
</dbReference>
<dbReference type="GO" id="GO:0005886">
    <property type="term" value="C:plasma membrane"/>
    <property type="evidence" value="ECO:0007669"/>
    <property type="project" value="TreeGrafter"/>
</dbReference>
<dbReference type="GO" id="GO:0009060">
    <property type="term" value="P:aerobic respiration"/>
    <property type="evidence" value="ECO:0007669"/>
    <property type="project" value="TreeGrafter"/>
</dbReference>
<dbReference type="FunFam" id="3.20.20.70:FF:000029">
    <property type="entry name" value="L-lactate dehydrogenase"/>
    <property type="match status" value="1"/>
</dbReference>
<organism evidence="9 10">
    <name type="scientific">Undibacter mobilis</name>
    <dbReference type="NCBI Taxonomy" id="2292256"/>
    <lineage>
        <taxon>Bacteria</taxon>
        <taxon>Pseudomonadati</taxon>
        <taxon>Pseudomonadota</taxon>
        <taxon>Alphaproteobacteria</taxon>
        <taxon>Hyphomicrobiales</taxon>
        <taxon>Nitrobacteraceae</taxon>
        <taxon>Undibacter</taxon>
    </lineage>
</organism>
<feature type="binding site" evidence="7">
    <location>
        <position position="156"/>
    </location>
    <ligand>
        <name>FMN</name>
        <dbReference type="ChEBI" id="CHEBI:58210"/>
    </ligand>
</feature>
<feature type="binding site" evidence="7">
    <location>
        <position position="165"/>
    </location>
    <ligand>
        <name>glyoxylate</name>
        <dbReference type="ChEBI" id="CHEBI:36655"/>
    </ligand>
</feature>
<feature type="binding site" evidence="7">
    <location>
        <position position="107"/>
    </location>
    <ligand>
        <name>FMN</name>
        <dbReference type="ChEBI" id="CHEBI:58210"/>
    </ligand>
</feature>
<dbReference type="NCBIfam" id="NF008398">
    <property type="entry name" value="PRK11197.1"/>
    <property type="match status" value="1"/>
</dbReference>
<dbReference type="RefSeq" id="WP_115516145.1">
    <property type="nucleotide sequence ID" value="NZ_QRGO01000001.1"/>
</dbReference>
<protein>
    <submittedName>
        <fullName evidence="9">Alpha-hydroxy-acid oxidizing protein</fullName>
    </submittedName>
</protein>
<dbReference type="CDD" id="cd02809">
    <property type="entry name" value="alpha_hydroxyacid_oxid_FMN"/>
    <property type="match status" value="1"/>
</dbReference>
<comment type="caution">
    <text evidence="9">The sequence shown here is derived from an EMBL/GenBank/DDBJ whole genome shotgun (WGS) entry which is preliminary data.</text>
</comment>
<dbReference type="Pfam" id="PF01070">
    <property type="entry name" value="FMN_dh"/>
    <property type="match status" value="1"/>
</dbReference>
<proteinExistence type="inferred from homology"/>
<evidence type="ECO:0000256" key="1">
    <source>
        <dbReference type="ARBA" id="ARBA00001917"/>
    </source>
</evidence>
<feature type="binding site" evidence="7">
    <location>
        <position position="274"/>
    </location>
    <ligand>
        <name>FMN</name>
        <dbReference type="ChEBI" id="CHEBI:58210"/>
    </ligand>
</feature>
<dbReference type="Gene3D" id="3.20.20.70">
    <property type="entry name" value="Aldolase class I"/>
    <property type="match status" value="1"/>
</dbReference>
<dbReference type="GO" id="GO:0004459">
    <property type="term" value="F:L-lactate dehydrogenase (NAD+) activity"/>
    <property type="evidence" value="ECO:0007669"/>
    <property type="project" value="TreeGrafter"/>
</dbReference>
<accession>A0A371B941</accession>
<comment type="cofactor">
    <cofactor evidence="1">
        <name>FMN</name>
        <dbReference type="ChEBI" id="CHEBI:58210"/>
    </cofactor>
</comment>
<feature type="binding site" evidence="7">
    <location>
        <position position="25"/>
    </location>
    <ligand>
        <name>glyoxylate</name>
        <dbReference type="ChEBI" id="CHEBI:36655"/>
    </ligand>
</feature>
<sequence>MPVITNVEDLRQLARRKVPKAIFEYIDHGSYDQLSLANNRNDLNAIRFRQRVMIDAETRDLTTKMLGEDVAMPIAIAPTGLTGLMHRDGEMLAARAAEAAGIRMTLSTMSICSIEDVRSAIKGPFWFQLYVFKDPGFNEQVIERARDAGCTALFVTVDLPMRGQRHCDIKNGLTVPPRLTPRNAFDMMTKPAWLAGVLLGKRKSFGNVDYYLGQKGNIWAAGRWGGDNFDRSLSWKDLVWIRKRWPGKLVIKGILDPEDAKIAASEGADGIVVSNHGGRQLDGTPGTVTVLPRIAEAVGDRLEVLMDGGIRSGQDVLKALALGAKGCLIGRAYLYGLAAMGEAGVAKTLSLMGEELRVAMSLTGVKNIGEISRDILYDDYGDKRRNV</sequence>
<dbReference type="PROSITE" id="PS00557">
    <property type="entry name" value="FMN_HYDROXY_ACID_DH_1"/>
    <property type="match status" value="1"/>
</dbReference>
<evidence type="ECO:0000313" key="10">
    <source>
        <dbReference type="Proteomes" id="UP000263993"/>
    </source>
</evidence>
<keyword evidence="4" id="KW-0560">Oxidoreductase</keyword>
<feature type="binding site" evidence="7">
    <location>
        <position position="130"/>
    </location>
    <ligand>
        <name>FMN</name>
        <dbReference type="ChEBI" id="CHEBI:58210"/>
    </ligand>
</feature>
<gene>
    <name evidence="9" type="ORF">DXH78_05670</name>
</gene>
<feature type="active site" description="Proton acceptor" evidence="6">
    <location>
        <position position="276"/>
    </location>
</feature>
<feature type="binding site" evidence="7">
    <location>
        <position position="279"/>
    </location>
    <ligand>
        <name>glyoxylate</name>
        <dbReference type="ChEBI" id="CHEBI:36655"/>
    </ligand>
</feature>
<dbReference type="InterPro" id="IPR037396">
    <property type="entry name" value="FMN_HAD"/>
</dbReference>
<feature type="binding site" evidence="7">
    <location>
        <position position="276"/>
    </location>
    <ligand>
        <name>glyoxylate</name>
        <dbReference type="ChEBI" id="CHEBI:36655"/>
    </ligand>
</feature>
<dbReference type="AlphaFoldDB" id="A0A371B941"/>
<dbReference type="InterPro" id="IPR012133">
    <property type="entry name" value="Alpha-hydoxy_acid_DH_FMN"/>
</dbReference>
<dbReference type="Proteomes" id="UP000263993">
    <property type="component" value="Unassembled WGS sequence"/>
</dbReference>
<dbReference type="GO" id="GO:0010181">
    <property type="term" value="F:FMN binding"/>
    <property type="evidence" value="ECO:0007669"/>
    <property type="project" value="InterPro"/>
</dbReference>
<reference evidence="10" key="1">
    <citation type="submission" date="2018-08" db="EMBL/GenBank/DDBJ databases">
        <authorList>
            <person name="Kim S.-J."/>
            <person name="Jung G.-Y."/>
        </authorList>
    </citation>
    <scope>NUCLEOTIDE SEQUENCE [LARGE SCALE GENOMIC DNA]</scope>
    <source>
        <strain evidence="10">GY_H</strain>
    </source>
</reference>
<comment type="similarity">
    <text evidence="5">Belongs to the FMN-dependent alpha-hydroxy acid dehydrogenase family.</text>
</comment>
<dbReference type="InterPro" id="IPR000262">
    <property type="entry name" value="FMN-dep_DH"/>
</dbReference>
<keyword evidence="2 7" id="KW-0285">Flavoprotein</keyword>
<dbReference type="EMBL" id="QRGO01000001">
    <property type="protein sequence ID" value="RDV04119.1"/>
    <property type="molecule type" value="Genomic_DNA"/>
</dbReference>
<dbReference type="PANTHER" id="PTHR10578">
    <property type="entry name" value="S -2-HYDROXY-ACID OXIDASE-RELATED"/>
    <property type="match status" value="1"/>
</dbReference>
<feature type="binding site" evidence="7">
    <location>
        <begin position="330"/>
        <end position="331"/>
    </location>
    <ligand>
        <name>FMN</name>
        <dbReference type="ChEBI" id="CHEBI:58210"/>
    </ligand>
</feature>
<dbReference type="SUPFAM" id="SSF51395">
    <property type="entry name" value="FMN-linked oxidoreductases"/>
    <property type="match status" value="1"/>
</dbReference>
<evidence type="ECO:0000313" key="9">
    <source>
        <dbReference type="EMBL" id="RDV04119.1"/>
    </source>
</evidence>
<evidence type="ECO:0000259" key="8">
    <source>
        <dbReference type="PROSITE" id="PS51349"/>
    </source>
</evidence>
<dbReference type="InterPro" id="IPR013785">
    <property type="entry name" value="Aldolase_TIM"/>
</dbReference>
<evidence type="ECO:0000256" key="2">
    <source>
        <dbReference type="ARBA" id="ARBA00022630"/>
    </source>
</evidence>
<feature type="binding site" evidence="7">
    <location>
        <begin position="307"/>
        <end position="311"/>
    </location>
    <ligand>
        <name>FMN</name>
        <dbReference type="ChEBI" id="CHEBI:58210"/>
    </ligand>
</feature>
<feature type="binding site" evidence="7">
    <location>
        <position position="252"/>
    </location>
    <ligand>
        <name>FMN</name>
        <dbReference type="ChEBI" id="CHEBI:58210"/>
    </ligand>
</feature>
<keyword evidence="3 7" id="KW-0288">FMN</keyword>
<name>A0A371B941_9BRAD</name>
<keyword evidence="10" id="KW-1185">Reference proteome</keyword>
<dbReference type="PROSITE" id="PS51349">
    <property type="entry name" value="FMN_HYDROXY_ACID_DH_2"/>
    <property type="match status" value="1"/>
</dbReference>